<evidence type="ECO:0000313" key="2">
    <source>
        <dbReference type="EMBL" id="TBU00199.1"/>
    </source>
</evidence>
<accession>A0A4Q9KYW7</accession>
<dbReference type="Pfam" id="PF08676">
    <property type="entry name" value="MutL_C"/>
    <property type="match status" value="1"/>
</dbReference>
<dbReference type="GO" id="GO:0006298">
    <property type="term" value="P:mismatch repair"/>
    <property type="evidence" value="ECO:0007669"/>
    <property type="project" value="InterPro"/>
</dbReference>
<dbReference type="InterPro" id="IPR014790">
    <property type="entry name" value="MutL_C"/>
</dbReference>
<dbReference type="EMBL" id="PITJ01001082">
    <property type="protein sequence ID" value="TBU00199.1"/>
    <property type="molecule type" value="Genomic_DNA"/>
</dbReference>
<proteinExistence type="predicted"/>
<dbReference type="GO" id="GO:0032300">
    <property type="term" value="C:mismatch repair complex"/>
    <property type="evidence" value="ECO:0007669"/>
    <property type="project" value="InterPro"/>
</dbReference>
<feature type="domain" description="MutL C-terminal dimerisation" evidence="1">
    <location>
        <begin position="222"/>
        <end position="289"/>
    </location>
</feature>
<protein>
    <submittedName>
        <fullName evidence="2">Putative MutL-like DNA mismatch repair protein</fullName>
    </submittedName>
</protein>
<dbReference type="SMART" id="SM00853">
    <property type="entry name" value="MutL_C"/>
    <property type="match status" value="1"/>
</dbReference>
<dbReference type="Proteomes" id="UP000292362">
    <property type="component" value="Unassembled WGS sequence"/>
</dbReference>
<dbReference type="SUPFAM" id="SSF118116">
    <property type="entry name" value="DNA mismatch repair protein MutL"/>
    <property type="match status" value="1"/>
</dbReference>
<gene>
    <name evidence="2" type="ORF">CWI37_1082p0010</name>
</gene>
<dbReference type="VEuPathDB" id="MicrosporidiaDB:CWI37_1082p0010"/>
<evidence type="ECO:0000259" key="1">
    <source>
        <dbReference type="SMART" id="SM00853"/>
    </source>
</evidence>
<organism evidence="2 3">
    <name type="scientific">Hamiltosporidium tvaerminnensis</name>
    <dbReference type="NCBI Taxonomy" id="1176355"/>
    <lineage>
        <taxon>Eukaryota</taxon>
        <taxon>Fungi</taxon>
        <taxon>Fungi incertae sedis</taxon>
        <taxon>Microsporidia</taxon>
        <taxon>Dubosqiidae</taxon>
        <taxon>Hamiltosporidium</taxon>
    </lineage>
</organism>
<evidence type="ECO:0000313" key="3">
    <source>
        <dbReference type="Proteomes" id="UP000292362"/>
    </source>
</evidence>
<sequence length="323" mass="38151">MEHFLTFFKTLKSGGGNFLKMNLYKSTIHIDNTISLLNDNKKISNSIIFLQQPIIYEKFISSTTKTTKHKELIYFTTINDIPKPELSTYKIQKNKSNWNFDNSNIHSSTEYGLTLIYKMKPIFLQKFIFELKLNEIYFENGILFIKIDKIIEKIQNNIFKDNASYFPNFITSEITVEFQVLLDENRNKLNIKYKNQNSKKPYMFHNSNTVNISKYEISKESLVGQFNNEFIIIKNHKSLFILDQHAIHERIRLEKFIKNRNIKESITETELEILKSKACRGAIKFGDNLNDKELTKILEEIKYCDHPFICAHGRPSIRYLNEN</sequence>
<dbReference type="InterPro" id="IPR037198">
    <property type="entry name" value="MutL_C_sf"/>
</dbReference>
<dbReference type="InterPro" id="IPR042120">
    <property type="entry name" value="MutL_C_dimsub"/>
</dbReference>
<dbReference type="GO" id="GO:0005524">
    <property type="term" value="F:ATP binding"/>
    <property type="evidence" value="ECO:0007669"/>
    <property type="project" value="InterPro"/>
</dbReference>
<name>A0A4Q9KYW7_9MICR</name>
<dbReference type="InterPro" id="IPR038973">
    <property type="entry name" value="MutL/Mlh/Pms-like"/>
</dbReference>
<comment type="caution">
    <text evidence="2">The sequence shown here is derived from an EMBL/GenBank/DDBJ whole genome shotgun (WGS) entry which is preliminary data.</text>
</comment>
<dbReference type="PANTHER" id="PTHR10073:SF12">
    <property type="entry name" value="DNA MISMATCH REPAIR PROTEIN MLH1"/>
    <property type="match status" value="1"/>
</dbReference>
<reference evidence="2 3" key="1">
    <citation type="submission" date="2017-12" db="EMBL/GenBank/DDBJ databases">
        <authorList>
            <person name="Pombert J.-F."/>
            <person name="Haag K.L."/>
            <person name="Ebert D."/>
        </authorList>
    </citation>
    <scope>NUCLEOTIDE SEQUENCE [LARGE SCALE GENOMIC DNA]</scope>
    <source>
        <strain evidence="2">FI-OER-3-3</strain>
    </source>
</reference>
<dbReference type="AlphaFoldDB" id="A0A4Q9KYW7"/>
<dbReference type="GO" id="GO:0140664">
    <property type="term" value="F:ATP-dependent DNA damage sensor activity"/>
    <property type="evidence" value="ECO:0007669"/>
    <property type="project" value="InterPro"/>
</dbReference>
<dbReference type="GO" id="GO:0016887">
    <property type="term" value="F:ATP hydrolysis activity"/>
    <property type="evidence" value="ECO:0007669"/>
    <property type="project" value="InterPro"/>
</dbReference>
<dbReference type="PANTHER" id="PTHR10073">
    <property type="entry name" value="DNA MISMATCH REPAIR PROTEIN MLH, PMS, MUTL"/>
    <property type="match status" value="1"/>
</dbReference>
<dbReference type="Gene3D" id="3.30.1540.20">
    <property type="entry name" value="MutL, C-terminal domain, dimerisation subdomain"/>
    <property type="match status" value="1"/>
</dbReference>